<evidence type="ECO:0000256" key="1">
    <source>
        <dbReference type="ARBA" id="ARBA00022908"/>
    </source>
</evidence>
<dbReference type="InterPro" id="IPR025827">
    <property type="entry name" value="Zn_ribbon_recom_dom"/>
</dbReference>
<feature type="active site" description="O-(5'-phospho-DNA)-serine intermediate" evidence="4 5">
    <location>
        <position position="10"/>
    </location>
</feature>
<proteinExistence type="predicted"/>
<evidence type="ECO:0000256" key="4">
    <source>
        <dbReference type="PIRSR" id="PIRSR606118-50"/>
    </source>
</evidence>
<dbReference type="GO" id="GO:0015074">
    <property type="term" value="P:DNA integration"/>
    <property type="evidence" value="ECO:0007669"/>
    <property type="project" value="UniProtKB-KW"/>
</dbReference>
<dbReference type="STRING" id="160454.RV10_GL001644"/>
<organism evidence="8 9">
    <name type="scientific">Enterococcus pallens ATCC BAA-351</name>
    <dbReference type="NCBI Taxonomy" id="1158607"/>
    <lineage>
        <taxon>Bacteria</taxon>
        <taxon>Bacillati</taxon>
        <taxon>Bacillota</taxon>
        <taxon>Bacilli</taxon>
        <taxon>Lactobacillales</taxon>
        <taxon>Enterococcaceae</taxon>
        <taxon>Enterococcus</taxon>
    </lineage>
</organism>
<dbReference type="InterPro" id="IPR006118">
    <property type="entry name" value="Recombinase_CS"/>
</dbReference>
<dbReference type="Pfam" id="PF07508">
    <property type="entry name" value="Recombinase"/>
    <property type="match status" value="1"/>
</dbReference>
<evidence type="ECO:0000256" key="5">
    <source>
        <dbReference type="PROSITE-ProRule" id="PRU10137"/>
    </source>
</evidence>
<protein>
    <recommendedName>
        <fullName evidence="10">Resolvase</fullName>
    </recommendedName>
</protein>
<comment type="caution">
    <text evidence="8">The sequence shown here is derived from an EMBL/GenBank/DDBJ whole genome shotgun (WGS) entry which is preliminary data.</text>
</comment>
<keyword evidence="9" id="KW-1185">Reference proteome</keyword>
<dbReference type="EMBL" id="AJAQ01000014">
    <property type="protein sequence ID" value="EOH94784.1"/>
    <property type="molecule type" value="Genomic_DNA"/>
</dbReference>
<reference evidence="8 9" key="1">
    <citation type="submission" date="2013-02" db="EMBL/GenBank/DDBJ databases">
        <title>The Genome Sequence of Enterococcus pallens BAA-351.</title>
        <authorList>
            <consortium name="The Broad Institute Genome Sequencing Platform"/>
            <consortium name="The Broad Institute Genome Sequencing Center for Infectious Disease"/>
            <person name="Earl A.M."/>
            <person name="Gilmore M.S."/>
            <person name="Lebreton F."/>
            <person name="Walker B."/>
            <person name="Young S.K."/>
            <person name="Zeng Q."/>
            <person name="Gargeya S."/>
            <person name="Fitzgerald M."/>
            <person name="Haas B."/>
            <person name="Abouelleil A."/>
            <person name="Alvarado L."/>
            <person name="Arachchi H.M."/>
            <person name="Berlin A.M."/>
            <person name="Chapman S.B."/>
            <person name="Dewar J."/>
            <person name="Goldberg J."/>
            <person name="Griggs A."/>
            <person name="Gujja S."/>
            <person name="Hansen M."/>
            <person name="Howarth C."/>
            <person name="Imamovic A."/>
            <person name="Larimer J."/>
            <person name="McCowan C."/>
            <person name="Murphy C."/>
            <person name="Neiman D."/>
            <person name="Pearson M."/>
            <person name="Priest M."/>
            <person name="Roberts A."/>
            <person name="Saif S."/>
            <person name="Shea T."/>
            <person name="Sisk P."/>
            <person name="Sykes S."/>
            <person name="Wortman J."/>
            <person name="Nusbaum C."/>
            <person name="Birren B."/>
        </authorList>
    </citation>
    <scope>NUCLEOTIDE SEQUENCE [LARGE SCALE GENOMIC DNA]</scope>
    <source>
        <strain evidence="8 9">ATCC BAA-351</strain>
    </source>
</reference>
<dbReference type="Gene3D" id="3.40.50.1390">
    <property type="entry name" value="Resolvase, N-terminal catalytic domain"/>
    <property type="match status" value="1"/>
</dbReference>
<evidence type="ECO:0000259" key="7">
    <source>
        <dbReference type="PROSITE" id="PS51737"/>
    </source>
</evidence>
<keyword evidence="3" id="KW-0233">DNA recombination</keyword>
<dbReference type="Gene3D" id="3.90.1750.20">
    <property type="entry name" value="Putative Large Serine Recombinase, Chain B, Domain 2"/>
    <property type="match status" value="1"/>
</dbReference>
<dbReference type="InterPro" id="IPR050639">
    <property type="entry name" value="SSR_resolvase"/>
</dbReference>
<evidence type="ECO:0000256" key="3">
    <source>
        <dbReference type="ARBA" id="ARBA00023172"/>
    </source>
</evidence>
<dbReference type="PROSITE" id="PS51737">
    <property type="entry name" value="RECOMBINASE_DNA_BIND"/>
    <property type="match status" value="1"/>
</dbReference>
<keyword evidence="1" id="KW-0229">DNA integration</keyword>
<dbReference type="Pfam" id="PF00239">
    <property type="entry name" value="Resolvase"/>
    <property type="match status" value="1"/>
</dbReference>
<dbReference type="Proteomes" id="UP000013782">
    <property type="component" value="Unassembled WGS sequence"/>
</dbReference>
<dbReference type="PATRIC" id="fig|1158607.3.peg.1675"/>
<dbReference type="GO" id="GO:0000150">
    <property type="term" value="F:DNA strand exchange activity"/>
    <property type="evidence" value="ECO:0007669"/>
    <property type="project" value="InterPro"/>
</dbReference>
<evidence type="ECO:0000256" key="2">
    <source>
        <dbReference type="ARBA" id="ARBA00023125"/>
    </source>
</evidence>
<dbReference type="InterPro" id="IPR006119">
    <property type="entry name" value="Resolv_N"/>
</dbReference>
<dbReference type="HOGENOM" id="CLU_010686_18_3_9"/>
<dbReference type="OrthoDB" id="9797501at2"/>
<dbReference type="CDD" id="cd03768">
    <property type="entry name" value="SR_ResInv"/>
    <property type="match status" value="1"/>
</dbReference>
<dbReference type="AlphaFoldDB" id="R2T3G0"/>
<dbReference type="PROSITE" id="PS51736">
    <property type="entry name" value="RECOMBINASES_3"/>
    <property type="match status" value="1"/>
</dbReference>
<evidence type="ECO:0000313" key="8">
    <source>
        <dbReference type="EMBL" id="EOH94784.1"/>
    </source>
</evidence>
<dbReference type="InterPro" id="IPR011109">
    <property type="entry name" value="DNA_bind_recombinase_dom"/>
</dbReference>
<dbReference type="PANTHER" id="PTHR30461">
    <property type="entry name" value="DNA-INVERTASE FROM LAMBDOID PROPHAGE"/>
    <property type="match status" value="1"/>
</dbReference>
<dbReference type="InterPro" id="IPR038109">
    <property type="entry name" value="DNA_bind_recomb_sf"/>
</dbReference>
<feature type="domain" description="Recombinase" evidence="7">
    <location>
        <begin position="159"/>
        <end position="266"/>
    </location>
</feature>
<dbReference type="SMART" id="SM00857">
    <property type="entry name" value="Resolvase"/>
    <property type="match status" value="1"/>
</dbReference>
<dbReference type="PANTHER" id="PTHR30461:SF23">
    <property type="entry name" value="DNA RECOMBINASE-RELATED"/>
    <property type="match status" value="1"/>
</dbReference>
<dbReference type="Pfam" id="PF13408">
    <property type="entry name" value="Zn_ribbon_recom"/>
    <property type="match status" value="1"/>
</dbReference>
<keyword evidence="2" id="KW-0238">DNA-binding</keyword>
<dbReference type="eggNOG" id="COG1961">
    <property type="taxonomic scope" value="Bacteria"/>
</dbReference>
<dbReference type="PROSITE" id="PS00397">
    <property type="entry name" value="RECOMBINASES_1"/>
    <property type="match status" value="1"/>
</dbReference>
<gene>
    <name evidence="8" type="ORF">UAU_01706</name>
</gene>
<sequence length="483" mass="56368">MKAAIYVRVSTMEQAEEGYSIDEQIDKLKKYCEIKEWTIAKVYKDGGFSGSNIERPALLNMIDDAKQRKFDTVIVYRLDRLSRSQKDTLYLIEDVFSKYGVTFVSLSENFDTNTAFGKAIVGILAVFAQLEREQIRERLMMGKVGRAKSGKAMAWSNFPYGYTLPKGGKREKYEIVEIQAEIVRRIYRDYLNGKGITQIKDELNAEGHIGKEKPWTIHVVRRILDYPVYAGYNRYRGEVYEGQHEAIISKDIFERTQKEMEKRQKKAYSLFNNPRPFQAKYLLSGLLKCGICGMRFELIQYKPRPDGSRIRYYKCYSQSSSKHCTTMKKNPDGCTAPKYYLPEIEEYILNEVEKLRLNPDIATSFVDDSSDIDVSSLENRINELNSQLKKLVSLYVDEDFPRDIIESKKEKIISEKNAITKKIREESDKKPDKNVNEIIDELGKIRLSVFDLDYEEQKKLVRKLIQRITLFPDRIDIHWTFTL</sequence>
<name>R2T3G0_9ENTE</name>
<feature type="domain" description="Resolvase/invertase-type recombinase catalytic" evidence="6">
    <location>
        <begin position="2"/>
        <end position="150"/>
    </location>
</feature>
<evidence type="ECO:0008006" key="10">
    <source>
        <dbReference type="Google" id="ProtNLM"/>
    </source>
</evidence>
<accession>R2T3G0</accession>
<dbReference type="InterPro" id="IPR036162">
    <property type="entry name" value="Resolvase-like_N_sf"/>
</dbReference>
<evidence type="ECO:0000259" key="6">
    <source>
        <dbReference type="PROSITE" id="PS51736"/>
    </source>
</evidence>
<dbReference type="GO" id="GO:0003677">
    <property type="term" value="F:DNA binding"/>
    <property type="evidence" value="ECO:0007669"/>
    <property type="project" value="UniProtKB-KW"/>
</dbReference>
<evidence type="ECO:0000313" key="9">
    <source>
        <dbReference type="Proteomes" id="UP000013782"/>
    </source>
</evidence>
<dbReference type="RefSeq" id="WP_010756712.1">
    <property type="nucleotide sequence ID" value="NZ_ASWD01000006.1"/>
</dbReference>
<dbReference type="SUPFAM" id="SSF53041">
    <property type="entry name" value="Resolvase-like"/>
    <property type="match status" value="1"/>
</dbReference>